<proteinExistence type="predicted"/>
<sequence>MAAATDSRLERLIRASEAAGKVVRGAKVDGKVIELTFGDEPPVKSVATDADLVNWKRK</sequence>
<dbReference type="PATRIC" id="fig|1122180.6.peg.1824"/>
<evidence type="ECO:0000313" key="2">
    <source>
        <dbReference type="Proteomes" id="UP000025047"/>
    </source>
</evidence>
<dbReference type="HOGENOM" id="CLU_2974075_0_0_5"/>
<dbReference type="RefSeq" id="WP_017928678.1">
    <property type="nucleotide sequence ID" value="NZ_KB822998.1"/>
</dbReference>
<comment type="caution">
    <text evidence="1">The sequence shown here is derived from an EMBL/GenBank/DDBJ whole genome shotgun (WGS) entry which is preliminary data.</text>
</comment>
<accession>A0A017HC89</accession>
<reference evidence="1 2" key="1">
    <citation type="submission" date="2013-03" db="EMBL/GenBank/DDBJ databases">
        <authorList>
            <person name="Fiebig A."/>
            <person name="Goeker M."/>
            <person name="Klenk H.-P.P."/>
        </authorList>
    </citation>
    <scope>NUCLEOTIDE SEQUENCE [LARGE SCALE GENOMIC DNA]</scope>
    <source>
        <strain evidence="1 2">DSM 17492</strain>
    </source>
</reference>
<evidence type="ECO:0000313" key="1">
    <source>
        <dbReference type="EMBL" id="EYD71773.1"/>
    </source>
</evidence>
<organism evidence="1 2">
    <name type="scientific">Limimaricola hongkongensis DSM 17492</name>
    <dbReference type="NCBI Taxonomy" id="1122180"/>
    <lineage>
        <taxon>Bacteria</taxon>
        <taxon>Pseudomonadati</taxon>
        <taxon>Pseudomonadota</taxon>
        <taxon>Alphaproteobacteria</taxon>
        <taxon>Rhodobacterales</taxon>
        <taxon>Paracoccaceae</taxon>
        <taxon>Limimaricola</taxon>
    </lineage>
</organism>
<name>A0A017HC89_9RHOB</name>
<protein>
    <submittedName>
        <fullName evidence="1">Uncharacterized protein</fullName>
    </submittedName>
</protein>
<dbReference type="AlphaFoldDB" id="A0A017HC89"/>
<gene>
    <name evidence="1" type="ORF">Lokhon_01843</name>
</gene>
<dbReference type="EMBL" id="APGJ01000006">
    <property type="protein sequence ID" value="EYD71773.1"/>
    <property type="molecule type" value="Genomic_DNA"/>
</dbReference>
<keyword evidence="2" id="KW-1185">Reference proteome</keyword>
<dbReference type="Proteomes" id="UP000025047">
    <property type="component" value="Unassembled WGS sequence"/>
</dbReference>